<dbReference type="InterPro" id="IPR008928">
    <property type="entry name" value="6-hairpin_glycosidase_sf"/>
</dbReference>
<dbReference type="InterPro" id="IPR014718">
    <property type="entry name" value="GH-type_carb-bd"/>
</dbReference>
<feature type="domain" description="Glycosyl hydrolase family 92 N-terminal" evidence="3">
    <location>
        <begin position="38"/>
        <end position="254"/>
    </location>
</feature>
<keyword evidence="4" id="KW-0378">Hydrolase</keyword>
<organism evidence="4 5">
    <name type="scientific">Catenovulum adriaticum</name>
    <dbReference type="NCBI Taxonomy" id="2984846"/>
    <lineage>
        <taxon>Bacteria</taxon>
        <taxon>Pseudomonadati</taxon>
        <taxon>Pseudomonadota</taxon>
        <taxon>Gammaproteobacteria</taxon>
        <taxon>Alteromonadales</taxon>
        <taxon>Alteromonadaceae</taxon>
        <taxon>Catenovulum</taxon>
    </lineage>
</organism>
<dbReference type="GO" id="GO:0016787">
    <property type="term" value="F:hydrolase activity"/>
    <property type="evidence" value="ECO:0007669"/>
    <property type="project" value="UniProtKB-KW"/>
</dbReference>
<evidence type="ECO:0000259" key="2">
    <source>
        <dbReference type="Pfam" id="PF07971"/>
    </source>
</evidence>
<evidence type="ECO:0000259" key="3">
    <source>
        <dbReference type="Pfam" id="PF17678"/>
    </source>
</evidence>
<accession>A0ABY7ARP8</accession>
<gene>
    <name evidence="4" type="ORF">OLW01_17935</name>
</gene>
<keyword evidence="1" id="KW-0732">Signal</keyword>
<evidence type="ECO:0000313" key="4">
    <source>
        <dbReference type="EMBL" id="WAJ72159.1"/>
    </source>
</evidence>
<protein>
    <submittedName>
        <fullName evidence="4">Glycoside hydrolase family 92 protein</fullName>
    </submittedName>
</protein>
<geneLocation type="plasmid" evidence="4 5">
    <name>pCadTS8_2</name>
</geneLocation>
<feature type="signal peptide" evidence="1">
    <location>
        <begin position="1"/>
        <end position="19"/>
    </location>
</feature>
<keyword evidence="5" id="KW-1185">Reference proteome</keyword>
<feature type="domain" description="Glycosyl hydrolase family 92" evidence="2">
    <location>
        <begin position="428"/>
        <end position="690"/>
    </location>
</feature>
<dbReference type="InterPro" id="IPR041371">
    <property type="entry name" value="GH92_N"/>
</dbReference>
<sequence>MAYQLVCLLLCSILLIGCAKENTQQPVKMQNKVQITSYIDPFIGTAGDHGQLHPAASMPFGMVQLGPETPGRPHSGYDYYSTEFLGFSHLRTDGVGCRGSGGSVLTRADYINDDKSMSFSPVKLDKTSEQATAGYYSVVYGQDKILAEMTVSPASGWQIYQFPKAGEVVISVDLTNAHHKFYEADYQVSDSGEVNGRVRAATVCDLGKFQTYFNLMPSQKPQKVSQVDQHKFLLHYSVQAGKKIALHTGFSAVSTNTAKEARLTDANIGGFTQAKQHAKNLWEQLLSKVHIEADDETKKIFYSHLYRVYLSPSNLTRSTNTYRAPDNKVYSKTDSDYYYGWSIWDNFRTQLPLLTILEPSKMQEITASLAKLYTQNKQNWATQNAPLPSVRTEHSAIVLLDAWQKGIRGFDLAPLLPYLVQESAKMPRKSPDQILEAAYGDWAIAKLAKLAGDEKLYQQFLSKAAQYRDIWRDKFEVMTDQSDIMHGDGLYEGTLWQYRWFVPHDLSWIINELDGERSFNNQLTLFFERHLFNMANQPDIQTPFLYNFTGEAWRTQKLIHELIHTETVHYYKTHEKRETPVVRQVFQAKPEGMLPEMDNDAATMSAWYVFTMMGLYPAVPGEAVYSLHTPQLNKITLNLENGNQLLISTDKPPADYPYIHSVELNGQLINRAWITHEEIQNGGDLQFKLGATANLKWGQEHLYQTKLN</sequence>
<dbReference type="Pfam" id="PF07971">
    <property type="entry name" value="Glyco_hydro_92"/>
    <property type="match status" value="2"/>
</dbReference>
<feature type="domain" description="Glycosyl hydrolase family 92" evidence="2">
    <location>
        <begin position="267"/>
        <end position="427"/>
    </location>
</feature>
<dbReference type="RefSeq" id="WP_268076874.1">
    <property type="nucleotide sequence ID" value="NZ_CP109967.1"/>
</dbReference>
<name>A0ABY7ARP8_9ALTE</name>
<dbReference type="PANTHER" id="PTHR12143:SF39">
    <property type="entry name" value="SECRETED PROTEIN"/>
    <property type="match status" value="1"/>
</dbReference>
<feature type="chain" id="PRO_5045975996" evidence="1">
    <location>
        <begin position="20"/>
        <end position="708"/>
    </location>
</feature>
<evidence type="ECO:0000313" key="5">
    <source>
        <dbReference type="Proteomes" id="UP001163726"/>
    </source>
</evidence>
<dbReference type="SUPFAM" id="SSF48208">
    <property type="entry name" value="Six-hairpin glycosidases"/>
    <property type="match status" value="1"/>
</dbReference>
<dbReference type="Proteomes" id="UP001163726">
    <property type="component" value="Plasmid pCadTS8_2"/>
</dbReference>
<reference evidence="4" key="1">
    <citation type="submission" date="2022-10" db="EMBL/GenBank/DDBJ databases">
        <title>Catenovulum adriacola sp. nov. isolated in the Harbour of Susak.</title>
        <authorList>
            <person name="Schoch T."/>
            <person name="Reich S.J."/>
            <person name="Stoeferle S."/>
            <person name="Flaiz M."/>
            <person name="Kazda M."/>
            <person name="Riedel C.U."/>
            <person name="Duerre P."/>
        </authorList>
    </citation>
    <scope>NUCLEOTIDE SEQUENCE</scope>
    <source>
        <strain evidence="4">TS8</strain>
        <plasmid evidence="4">pCadTS8_2</plasmid>
    </source>
</reference>
<dbReference type="Gene3D" id="1.20.1050.60">
    <property type="entry name" value="alpha-1,2-mannosidase"/>
    <property type="match status" value="1"/>
</dbReference>
<dbReference type="PANTHER" id="PTHR12143">
    <property type="entry name" value="PEPTIDE N-GLYCANASE PNGASE -RELATED"/>
    <property type="match status" value="1"/>
</dbReference>
<dbReference type="Pfam" id="PF17678">
    <property type="entry name" value="Glyco_hydro_92N"/>
    <property type="match status" value="1"/>
</dbReference>
<dbReference type="InterPro" id="IPR050883">
    <property type="entry name" value="PNGase"/>
</dbReference>
<dbReference type="EMBL" id="CP109967">
    <property type="protein sequence ID" value="WAJ72159.1"/>
    <property type="molecule type" value="Genomic_DNA"/>
</dbReference>
<keyword evidence="4" id="KW-0614">Plasmid</keyword>
<dbReference type="InterPro" id="IPR012939">
    <property type="entry name" value="Glyco_hydro_92"/>
</dbReference>
<dbReference type="Gene3D" id="1.20.1610.10">
    <property type="entry name" value="alpha-1,2-mannosidases domains"/>
    <property type="match status" value="1"/>
</dbReference>
<proteinExistence type="predicted"/>
<dbReference type="Gene3D" id="2.70.98.10">
    <property type="match status" value="1"/>
</dbReference>
<dbReference type="Gene3D" id="3.30.2080.10">
    <property type="entry name" value="GH92 mannosidase domain"/>
    <property type="match status" value="1"/>
</dbReference>
<evidence type="ECO:0000256" key="1">
    <source>
        <dbReference type="SAM" id="SignalP"/>
    </source>
</evidence>